<dbReference type="Ensembl" id="ENSCCRT00020102493.1">
    <property type="protein sequence ID" value="ENSCCRP00020093792.1"/>
    <property type="gene ID" value="ENSCCRG00020042922.1"/>
</dbReference>
<dbReference type="GO" id="GO:0005737">
    <property type="term" value="C:cytoplasm"/>
    <property type="evidence" value="ECO:0007669"/>
    <property type="project" value="TreeGrafter"/>
</dbReference>
<proteinExistence type="predicted"/>
<dbReference type="GO" id="GO:0030246">
    <property type="term" value="F:carbohydrate binding"/>
    <property type="evidence" value="ECO:0007669"/>
    <property type="project" value="UniProtKB-UniRule"/>
</dbReference>
<organism evidence="5 6">
    <name type="scientific">Cyprinus carpio</name>
    <name type="common">Common carp</name>
    <dbReference type="NCBI Taxonomy" id="7962"/>
    <lineage>
        <taxon>Eukaryota</taxon>
        <taxon>Metazoa</taxon>
        <taxon>Chordata</taxon>
        <taxon>Craniata</taxon>
        <taxon>Vertebrata</taxon>
        <taxon>Euteleostomi</taxon>
        <taxon>Actinopterygii</taxon>
        <taxon>Neopterygii</taxon>
        <taxon>Teleostei</taxon>
        <taxon>Ostariophysi</taxon>
        <taxon>Cypriniformes</taxon>
        <taxon>Cyprinidae</taxon>
        <taxon>Cyprininae</taxon>
        <taxon>Cyprinus</taxon>
    </lineage>
</organism>
<keyword evidence="1 3" id="KW-0430">Lectin</keyword>
<evidence type="ECO:0000256" key="2">
    <source>
        <dbReference type="ARBA" id="ARBA00022737"/>
    </source>
</evidence>
<dbReference type="PANTHER" id="PTHR11346:SF111">
    <property type="entry name" value="GALECTIN-12"/>
    <property type="match status" value="1"/>
</dbReference>
<dbReference type="Pfam" id="PF00337">
    <property type="entry name" value="Gal-bind_lectin"/>
    <property type="match status" value="2"/>
</dbReference>
<protein>
    <recommendedName>
        <fullName evidence="3">Galectin</fullName>
    </recommendedName>
</protein>
<reference evidence="5" key="1">
    <citation type="submission" date="2025-05" db="UniProtKB">
        <authorList>
            <consortium name="Ensembl"/>
        </authorList>
    </citation>
    <scope>IDENTIFICATION</scope>
</reference>
<dbReference type="InterPro" id="IPR044156">
    <property type="entry name" value="Galectin-like"/>
</dbReference>
<dbReference type="PANTHER" id="PTHR11346">
    <property type="entry name" value="GALECTIN"/>
    <property type="match status" value="1"/>
</dbReference>
<evidence type="ECO:0000313" key="5">
    <source>
        <dbReference type="Ensembl" id="ENSCCRP00010116071.1"/>
    </source>
</evidence>
<dbReference type="FunFam" id="2.60.120.200:FF:000023">
    <property type="entry name" value="Galectin"/>
    <property type="match status" value="1"/>
</dbReference>
<dbReference type="SMART" id="SM00908">
    <property type="entry name" value="Gal-bind_lectin"/>
    <property type="match status" value="2"/>
</dbReference>
<dbReference type="SUPFAM" id="SSF49899">
    <property type="entry name" value="Concanavalin A-like lectins/glucanases"/>
    <property type="match status" value="2"/>
</dbReference>
<dbReference type="Proteomes" id="UP000694701">
    <property type="component" value="Unplaced"/>
</dbReference>
<keyword evidence="6" id="KW-1185">Reference proteome</keyword>
<dbReference type="SMART" id="SM00276">
    <property type="entry name" value="GLECT"/>
    <property type="match status" value="2"/>
</dbReference>
<accession>A0A8C1RJ54</accession>
<dbReference type="Ensembl" id="ENSCCRT00010129010.1">
    <property type="protein sequence ID" value="ENSCCRP00010116071.1"/>
    <property type="gene ID" value="ENSCCRG00010050939.1"/>
</dbReference>
<evidence type="ECO:0000256" key="1">
    <source>
        <dbReference type="ARBA" id="ARBA00022734"/>
    </source>
</evidence>
<feature type="domain" description="Galectin" evidence="4">
    <location>
        <begin position="17"/>
        <end position="150"/>
    </location>
</feature>
<dbReference type="AlphaFoldDB" id="A0A8C1RJ54"/>
<dbReference type="InterPro" id="IPR001079">
    <property type="entry name" value="Galectin_CRD"/>
</dbReference>
<dbReference type="InterPro" id="IPR013320">
    <property type="entry name" value="ConA-like_dom_sf"/>
</dbReference>
<feature type="domain" description="Galectin" evidence="4">
    <location>
        <begin position="186"/>
        <end position="320"/>
    </location>
</feature>
<sequence length="364" mass="40046">MSVANPKQTITNPTIPYAGTILGGLEPGEMVLIQGSVPSDADRFQVDLTCGSSTKPRADVAFHFNPRFKRSPYIVCNTLQKESWGKEEIHNLMPFRHGAAFEIIILVQRDLFKVAVNGSHLLEYRHRLELKKVDTLAISGKVQIQAIGFIPSSISKSSVTPSNAVASKRTQAYSVMSESGDTSLPFKSKLVKGLSPGDSIMVKGQITGSPESYPHSFAVNLRISNSQDIALHLNPRFKTGSFIRNSFLSGCWGAEETSLPSFPFSPGQYFEMIILCEAQDFKVAVNGLHQLSYKHRVQDLSCVDVIEIVGDVELKDVKICDLHRDVESGKTDRKSDHLGISSHLSASRCPLLPPVWPWAGRPGR</sequence>
<evidence type="ECO:0000259" key="4">
    <source>
        <dbReference type="PROSITE" id="PS51304"/>
    </source>
</evidence>
<keyword evidence="2" id="KW-0677">Repeat</keyword>
<dbReference type="Proteomes" id="UP000694427">
    <property type="component" value="Unplaced"/>
</dbReference>
<dbReference type="FunFam" id="2.60.120.200:FF:000078">
    <property type="entry name" value="Galectin"/>
    <property type="match status" value="1"/>
</dbReference>
<evidence type="ECO:0000313" key="6">
    <source>
        <dbReference type="Proteomes" id="UP000694427"/>
    </source>
</evidence>
<dbReference type="Gene3D" id="2.60.120.200">
    <property type="match status" value="2"/>
</dbReference>
<evidence type="ECO:0000256" key="3">
    <source>
        <dbReference type="RuleBase" id="RU102079"/>
    </source>
</evidence>
<name>A0A8C1RJ54_CYPCA</name>
<dbReference type="PROSITE" id="PS51304">
    <property type="entry name" value="GALECTIN"/>
    <property type="match status" value="2"/>
</dbReference>
<dbReference type="CDD" id="cd00070">
    <property type="entry name" value="GLECT"/>
    <property type="match status" value="2"/>
</dbReference>